<accession>A0A2U3L299</accession>
<dbReference type="Proteomes" id="UP000238701">
    <property type="component" value="Unassembled WGS sequence"/>
</dbReference>
<reference evidence="2" key="1">
    <citation type="submission" date="2018-02" db="EMBL/GenBank/DDBJ databases">
        <authorList>
            <person name="Hausmann B."/>
        </authorList>
    </citation>
    <scope>NUCLEOTIDE SEQUENCE [LARGE SCALE GENOMIC DNA]</scope>
    <source>
        <strain evidence="2">Peat soil MAG SbA1</strain>
    </source>
</reference>
<gene>
    <name evidence="1" type="ORF">SBA1_630003</name>
</gene>
<dbReference type="EMBL" id="OMOD01000159">
    <property type="protein sequence ID" value="SPF46054.1"/>
    <property type="molecule type" value="Genomic_DNA"/>
</dbReference>
<dbReference type="AlphaFoldDB" id="A0A2U3L299"/>
<proteinExistence type="predicted"/>
<evidence type="ECO:0000313" key="1">
    <source>
        <dbReference type="EMBL" id="SPF46054.1"/>
    </source>
</evidence>
<name>A0A2U3L299_9BACT</name>
<evidence type="ECO:0000313" key="2">
    <source>
        <dbReference type="Proteomes" id="UP000238701"/>
    </source>
</evidence>
<organism evidence="1 2">
    <name type="scientific">Candidatus Sulfotelmatobacter kueseliae</name>
    <dbReference type="NCBI Taxonomy" id="2042962"/>
    <lineage>
        <taxon>Bacteria</taxon>
        <taxon>Pseudomonadati</taxon>
        <taxon>Acidobacteriota</taxon>
        <taxon>Terriglobia</taxon>
        <taxon>Terriglobales</taxon>
        <taxon>Candidatus Korobacteraceae</taxon>
        <taxon>Candidatus Sulfotelmatobacter</taxon>
    </lineage>
</organism>
<protein>
    <submittedName>
        <fullName evidence="1">Uncharacterized protein</fullName>
    </submittedName>
</protein>
<sequence length="61" mass="6376">MICEHLVVKVPGLGTVRVKIPALSLQSPQGQGRGTRENCCDRGGAGAPSFLRVLCEGGWGI</sequence>